<dbReference type="Proteomes" id="UP001214666">
    <property type="component" value="Chromosome"/>
</dbReference>
<gene>
    <name evidence="1" type="ORF">PY771_16375</name>
</gene>
<sequence>MTHQKTAGHAPALGVVRPAFRIDTTGQVTLEPCTHCGQMAVCLPVMGRQGIRTYPYCVEKCWPAAFNGSQQTTNNRAVCDCCGEFTVVRPVRLATGLTKLNYCAMCRSPALRTMRDVPHCIFCKDRLRPHQYERGVCGECW</sequence>
<evidence type="ECO:0000313" key="1">
    <source>
        <dbReference type="EMBL" id="WEE25224.1"/>
    </source>
</evidence>
<accession>A0AAX3P1C5</accession>
<evidence type="ECO:0000313" key="2">
    <source>
        <dbReference type="Proteomes" id="UP001214666"/>
    </source>
</evidence>
<proteinExistence type="predicted"/>
<dbReference type="RefSeq" id="WP_265062194.1">
    <property type="nucleotide sequence ID" value="NZ_CP118942.1"/>
</dbReference>
<dbReference type="EMBL" id="CP118942">
    <property type="protein sequence ID" value="WEE25224.1"/>
    <property type="molecule type" value="Genomic_DNA"/>
</dbReference>
<dbReference type="AlphaFoldDB" id="A0AAX3P1C5"/>
<organism evidence="1 2">
    <name type="scientific">Aeromonas hydrophila</name>
    <dbReference type="NCBI Taxonomy" id="644"/>
    <lineage>
        <taxon>Bacteria</taxon>
        <taxon>Pseudomonadati</taxon>
        <taxon>Pseudomonadota</taxon>
        <taxon>Gammaproteobacteria</taxon>
        <taxon>Aeromonadales</taxon>
        <taxon>Aeromonadaceae</taxon>
        <taxon>Aeromonas</taxon>
    </lineage>
</organism>
<protein>
    <submittedName>
        <fullName evidence="1">Uncharacterized protein</fullName>
    </submittedName>
</protein>
<name>A0AAX3P1C5_AERHY</name>
<reference evidence="1" key="1">
    <citation type="submission" date="2023-02" db="EMBL/GenBank/DDBJ databases">
        <title>The sequence of Aeromonas hydrophila K533.</title>
        <authorList>
            <person name="Luo X."/>
        </authorList>
    </citation>
    <scope>NUCLEOTIDE SEQUENCE</scope>
    <source>
        <strain evidence="1">K533</strain>
    </source>
</reference>